<dbReference type="Pfam" id="PF07002">
    <property type="entry name" value="Copine"/>
    <property type="match status" value="1"/>
</dbReference>
<comment type="subcellular location">
    <subcellularLocation>
        <location evidence="3">Cell junction</location>
        <location evidence="3">Focal adhesion</location>
    </subcellularLocation>
    <subcellularLocation>
        <location evidence="2">Cell membrane</location>
    </subcellularLocation>
    <subcellularLocation>
        <location evidence="4">Cytoplasm</location>
    </subcellularLocation>
    <subcellularLocation>
        <location evidence="1">Nucleus</location>
    </subcellularLocation>
</comment>
<evidence type="ECO:0000256" key="3">
    <source>
        <dbReference type="ARBA" id="ARBA00004246"/>
    </source>
</evidence>
<dbReference type="CDD" id="cd04047">
    <property type="entry name" value="C2B_Copine"/>
    <property type="match status" value="1"/>
</dbReference>
<dbReference type="HOGENOM" id="CLU_324983_0_0_1"/>
<dbReference type="GO" id="GO:0071277">
    <property type="term" value="P:cellular response to calcium ion"/>
    <property type="evidence" value="ECO:0007669"/>
    <property type="project" value="UniProtKB-ARBA"/>
</dbReference>
<keyword evidence="12" id="KW-0965">Cell junction</keyword>
<dbReference type="InterPro" id="IPR002035">
    <property type="entry name" value="VWF_A"/>
</dbReference>
<dbReference type="GO" id="GO:0005925">
    <property type="term" value="C:focal adhesion"/>
    <property type="evidence" value="ECO:0007669"/>
    <property type="project" value="UniProtKB-SubCell"/>
</dbReference>
<dbReference type="EMBL" id="JH823223">
    <property type="protein sequence ID" value="EKC18535.1"/>
    <property type="molecule type" value="Genomic_DNA"/>
</dbReference>
<keyword evidence="11" id="KW-0106">Calcium</keyword>
<feature type="compositionally biased region" description="Basic residues" evidence="19">
    <location>
        <begin position="39"/>
        <end position="48"/>
    </location>
</feature>
<evidence type="ECO:0000256" key="6">
    <source>
        <dbReference type="ARBA" id="ARBA00022475"/>
    </source>
</evidence>
<dbReference type="InterPro" id="IPR045052">
    <property type="entry name" value="Copine"/>
</dbReference>
<keyword evidence="10" id="KW-0677">Repeat</keyword>
<dbReference type="InterPro" id="IPR000008">
    <property type="entry name" value="C2_dom"/>
</dbReference>
<dbReference type="SUPFAM" id="SSF53300">
    <property type="entry name" value="vWA-like"/>
    <property type="match status" value="1"/>
</dbReference>
<feature type="domain" description="C2" evidence="20">
    <location>
        <begin position="340"/>
        <end position="475"/>
    </location>
</feature>
<feature type="region of interest" description="Disordered" evidence="19">
    <location>
        <begin position="1"/>
        <end position="86"/>
    </location>
</feature>
<dbReference type="InterPro" id="IPR036465">
    <property type="entry name" value="vWFA_dom_sf"/>
</dbReference>
<dbReference type="GO" id="GO:0005634">
    <property type="term" value="C:nucleus"/>
    <property type="evidence" value="ECO:0007669"/>
    <property type="project" value="UniProtKB-SubCell"/>
</dbReference>
<reference evidence="21" key="1">
    <citation type="journal article" date="2012" name="Nature">
        <title>The oyster genome reveals stress adaptation and complexity of shell formation.</title>
        <authorList>
            <person name="Zhang G."/>
            <person name="Fang X."/>
            <person name="Guo X."/>
            <person name="Li L."/>
            <person name="Luo R."/>
            <person name="Xu F."/>
            <person name="Yang P."/>
            <person name="Zhang L."/>
            <person name="Wang X."/>
            <person name="Qi H."/>
            <person name="Xiong Z."/>
            <person name="Que H."/>
            <person name="Xie Y."/>
            <person name="Holland P.W."/>
            <person name="Paps J."/>
            <person name="Zhu Y."/>
            <person name="Wu F."/>
            <person name="Chen Y."/>
            <person name="Wang J."/>
            <person name="Peng C."/>
            <person name="Meng J."/>
            <person name="Yang L."/>
            <person name="Liu J."/>
            <person name="Wen B."/>
            <person name="Zhang N."/>
            <person name="Huang Z."/>
            <person name="Zhu Q."/>
            <person name="Feng Y."/>
            <person name="Mount A."/>
            <person name="Hedgecock D."/>
            <person name="Xu Z."/>
            <person name="Liu Y."/>
            <person name="Domazet-Loso T."/>
            <person name="Du Y."/>
            <person name="Sun X."/>
            <person name="Zhang S."/>
            <person name="Liu B."/>
            <person name="Cheng P."/>
            <person name="Jiang X."/>
            <person name="Li J."/>
            <person name="Fan D."/>
            <person name="Wang W."/>
            <person name="Fu W."/>
            <person name="Wang T."/>
            <person name="Wang B."/>
            <person name="Zhang J."/>
            <person name="Peng Z."/>
            <person name="Li Y."/>
            <person name="Li N."/>
            <person name="Wang J."/>
            <person name="Chen M."/>
            <person name="He Y."/>
            <person name="Tan F."/>
            <person name="Song X."/>
            <person name="Zheng Q."/>
            <person name="Huang R."/>
            <person name="Yang H."/>
            <person name="Du X."/>
            <person name="Chen L."/>
            <person name="Yang M."/>
            <person name="Gaffney P.M."/>
            <person name="Wang S."/>
            <person name="Luo L."/>
            <person name="She Z."/>
            <person name="Ming Y."/>
            <person name="Huang W."/>
            <person name="Zhang S."/>
            <person name="Huang B."/>
            <person name="Zhang Y."/>
            <person name="Qu T."/>
            <person name="Ni P."/>
            <person name="Miao G."/>
            <person name="Wang J."/>
            <person name="Wang Q."/>
            <person name="Steinberg C.E."/>
            <person name="Wang H."/>
            <person name="Li N."/>
            <person name="Qian L."/>
            <person name="Zhang G."/>
            <person name="Li Y."/>
            <person name="Yang H."/>
            <person name="Liu X."/>
            <person name="Wang J."/>
            <person name="Yin Y."/>
            <person name="Wang J."/>
        </authorList>
    </citation>
    <scope>NUCLEOTIDE SEQUENCE [LARGE SCALE GENOMIC DNA]</scope>
    <source>
        <strain evidence="21">05x7-T-G4-1.051#20</strain>
    </source>
</reference>
<dbReference type="GO" id="GO:0005544">
    <property type="term" value="F:calcium-dependent phospholipid binding"/>
    <property type="evidence" value="ECO:0007669"/>
    <property type="project" value="InterPro"/>
</dbReference>
<comment type="similarity">
    <text evidence="5">Belongs to the copine family.</text>
</comment>
<protein>
    <recommendedName>
        <fullName evidence="17">Copine-3</fullName>
    </recommendedName>
    <alternativeName>
        <fullName evidence="18">Copine III</fullName>
    </alternativeName>
</protein>
<gene>
    <name evidence="21" type="ORF">CGI_10011897</name>
</gene>
<name>K1PQ79_MAGGI</name>
<evidence type="ECO:0000313" key="21">
    <source>
        <dbReference type="EMBL" id="EKC18535.1"/>
    </source>
</evidence>
<keyword evidence="6" id="KW-1003">Cell membrane</keyword>
<evidence type="ECO:0000256" key="5">
    <source>
        <dbReference type="ARBA" id="ARBA00009048"/>
    </source>
</evidence>
<comment type="subunit">
    <text evidence="16">Monomer. Interacts with ERBB2 (preferentially with the tyrosine phosphorylated form); this interaction occurs at the cell membrane and is increased in a growth factor heregulin-dependent manner. Interacts with SHC1; this interaction may mediate the binding of CPNE3 with ERBB2. Interacts with RACK1.</text>
</comment>
<evidence type="ECO:0000256" key="7">
    <source>
        <dbReference type="ARBA" id="ARBA00022490"/>
    </source>
</evidence>
<dbReference type="FunFam" id="2.60.40.150:FF:000099">
    <property type="entry name" value="Copine 3"/>
    <property type="match status" value="1"/>
</dbReference>
<dbReference type="GO" id="GO:0005886">
    <property type="term" value="C:plasma membrane"/>
    <property type="evidence" value="ECO:0007669"/>
    <property type="project" value="UniProtKB-SubCell"/>
</dbReference>
<keyword evidence="8" id="KW-0597">Phosphoprotein</keyword>
<dbReference type="InterPro" id="IPR035892">
    <property type="entry name" value="C2_domain_sf"/>
</dbReference>
<evidence type="ECO:0000256" key="13">
    <source>
        <dbReference type="ARBA" id="ARBA00023136"/>
    </source>
</evidence>
<evidence type="ECO:0000256" key="15">
    <source>
        <dbReference type="ARBA" id="ARBA00058857"/>
    </source>
</evidence>
<feature type="compositionally biased region" description="Polar residues" evidence="19">
    <location>
        <begin position="52"/>
        <end position="79"/>
    </location>
</feature>
<evidence type="ECO:0000256" key="16">
    <source>
        <dbReference type="ARBA" id="ARBA00065466"/>
    </source>
</evidence>
<dbReference type="PROSITE" id="PS50004">
    <property type="entry name" value="C2"/>
    <property type="match status" value="2"/>
</dbReference>
<evidence type="ECO:0000259" key="20">
    <source>
        <dbReference type="PROSITE" id="PS50004"/>
    </source>
</evidence>
<evidence type="ECO:0000256" key="19">
    <source>
        <dbReference type="SAM" id="MobiDB-lite"/>
    </source>
</evidence>
<dbReference type="InParanoid" id="K1PQ79"/>
<proteinExistence type="inferred from homology"/>
<evidence type="ECO:0000256" key="10">
    <source>
        <dbReference type="ARBA" id="ARBA00022737"/>
    </source>
</evidence>
<dbReference type="SMART" id="SM00327">
    <property type="entry name" value="VWA"/>
    <property type="match status" value="1"/>
</dbReference>
<dbReference type="InterPro" id="IPR037768">
    <property type="entry name" value="C2B_Copine"/>
</dbReference>
<dbReference type="PANTHER" id="PTHR10857:SF102">
    <property type="entry name" value="C2 DOMAIN-CONTAINING PROTEIN"/>
    <property type="match status" value="1"/>
</dbReference>
<organism evidence="21">
    <name type="scientific">Magallana gigas</name>
    <name type="common">Pacific oyster</name>
    <name type="synonym">Crassostrea gigas</name>
    <dbReference type="NCBI Taxonomy" id="29159"/>
    <lineage>
        <taxon>Eukaryota</taxon>
        <taxon>Metazoa</taxon>
        <taxon>Spiralia</taxon>
        <taxon>Lophotrochozoa</taxon>
        <taxon>Mollusca</taxon>
        <taxon>Bivalvia</taxon>
        <taxon>Autobranchia</taxon>
        <taxon>Pteriomorphia</taxon>
        <taxon>Ostreida</taxon>
        <taxon>Ostreoidea</taxon>
        <taxon>Ostreidae</taxon>
        <taxon>Magallana</taxon>
    </lineage>
</organism>
<keyword evidence="9" id="KW-0479">Metal-binding</keyword>
<keyword evidence="7" id="KW-0963">Cytoplasm</keyword>
<dbReference type="Gene3D" id="2.60.40.150">
    <property type="entry name" value="C2 domain"/>
    <property type="match status" value="2"/>
</dbReference>
<evidence type="ECO:0000256" key="1">
    <source>
        <dbReference type="ARBA" id="ARBA00004123"/>
    </source>
</evidence>
<evidence type="ECO:0000256" key="12">
    <source>
        <dbReference type="ARBA" id="ARBA00022949"/>
    </source>
</evidence>
<evidence type="ECO:0000256" key="9">
    <source>
        <dbReference type="ARBA" id="ARBA00022723"/>
    </source>
</evidence>
<feature type="domain" description="C2" evidence="20">
    <location>
        <begin position="482"/>
        <end position="607"/>
    </location>
</feature>
<evidence type="ECO:0000256" key="18">
    <source>
        <dbReference type="ARBA" id="ARBA00076171"/>
    </source>
</evidence>
<dbReference type="Pfam" id="PF00168">
    <property type="entry name" value="C2"/>
    <property type="match status" value="2"/>
</dbReference>
<evidence type="ECO:0000256" key="8">
    <source>
        <dbReference type="ARBA" id="ARBA00022553"/>
    </source>
</evidence>
<dbReference type="SUPFAM" id="SSF49562">
    <property type="entry name" value="C2 domain (Calcium/lipid-binding domain, CaLB)"/>
    <property type="match status" value="2"/>
</dbReference>
<comment type="function">
    <text evidence="15">Calcium-dependent phospholipid-binding protein that plays a role in ERBB2-mediated tumor cell migration in response to growth factor heregulin stimulation.</text>
</comment>
<accession>K1PQ79</accession>
<dbReference type="AlphaFoldDB" id="K1PQ79"/>
<keyword evidence="13" id="KW-0472">Membrane</keyword>
<evidence type="ECO:0000256" key="14">
    <source>
        <dbReference type="ARBA" id="ARBA00023242"/>
    </source>
</evidence>
<evidence type="ECO:0000256" key="4">
    <source>
        <dbReference type="ARBA" id="ARBA00004496"/>
    </source>
</evidence>
<dbReference type="FunFam" id="2.60.40.150:FF:000042">
    <property type="entry name" value="Copine 3"/>
    <property type="match status" value="1"/>
</dbReference>
<sequence length="888" mass="99441">MEDDTTGLHTLISQRQKRPSYSRAISQEFSRKGEAVVVPRKRNRRKSEKIRSNSLIDSAVPQHSHSSGAEPETGQSTEGQFPVFDTNDFKDSDESEYFSAEENSDSLECVHQENVLSCSSSASSNDDEIPQITHQNCDNLSPVTLDTYDGNLKHRRAPSKKQKRKRRLLYGSYNLLRELPFYNDEIVNEFKDVHINKPVPTLSALCVRALVTKKKSLARHPIVPHVIRQDIGNAAAFYKEKVEWIKTYLAKFEKEEYSRFQEVLTRSVWNIEPWALNDTRTFQRFNPAADKKISCLPATPLCGFEYDDTAFYYPSHIMTALSCLLHLTIPFPDPSKGKHRQGKLEGSAPYDRAAVMSQPSRSGPVSKVELRVECTGLKKKDEFSKSDPCAVLYMQQRGTNSWSEMGRTEQIKNNHNPKFVTPFTVDYFFEEIQKVKIEVYDLDNATSKLTDDDFLGKVECNLAQIVSRNPFSAPLEKTDGKPIGGSLIYVRSEEVREGGEMVFLHIGATKVDNKDFMGKSDPFLEISRQASDGSWQVVHRTEVCKNTLNPVWRPFQVAVQALCGGNKTQQIQFSCSDHDSDGSHDLIGSFTTTIAELEQAAATGKELQFPFINPKKNYKKSKTNSGVAHMTEVRVGVDFTGSNGEPSRPDSLHYIDPSGQRPNQYMHAIQAVGSVCQEYDTDKLFPALGFGAKLPDGNISMEFALNFNPANPYCAGINGVVEAYKYAIQNVQLWGPTNVAPIIYHVARFAEQAQKEEAEKGAHAYYVLLLLTDGIITDMDQTRDAIVYASGLPMSLIIVGVGEADFSDMNFLDGDNGVLKGANGRPALRDIVQFVPFRDYQSSAFAGADLARQVLAEVPQQVVNYFTMRRITPNQRQNTAVDPNQQLA</sequence>
<evidence type="ECO:0000256" key="17">
    <source>
        <dbReference type="ARBA" id="ARBA00074834"/>
    </source>
</evidence>
<dbReference type="SMART" id="SM00239">
    <property type="entry name" value="C2"/>
    <property type="match status" value="2"/>
</dbReference>
<evidence type="ECO:0000256" key="2">
    <source>
        <dbReference type="ARBA" id="ARBA00004236"/>
    </source>
</evidence>
<dbReference type="InterPro" id="IPR010734">
    <property type="entry name" value="Copine_C"/>
</dbReference>
<dbReference type="PANTHER" id="PTHR10857">
    <property type="entry name" value="COPINE"/>
    <property type="match status" value="1"/>
</dbReference>
<keyword evidence="14" id="KW-0539">Nucleus</keyword>
<dbReference type="GO" id="GO:0046872">
    <property type="term" value="F:metal ion binding"/>
    <property type="evidence" value="ECO:0007669"/>
    <property type="project" value="UniProtKB-KW"/>
</dbReference>
<dbReference type="CDD" id="cd04048">
    <property type="entry name" value="C2A_Copine"/>
    <property type="match status" value="1"/>
</dbReference>
<dbReference type="GO" id="GO:0005737">
    <property type="term" value="C:cytoplasm"/>
    <property type="evidence" value="ECO:0007669"/>
    <property type="project" value="UniProtKB-SubCell"/>
</dbReference>
<evidence type="ECO:0000256" key="11">
    <source>
        <dbReference type="ARBA" id="ARBA00022837"/>
    </source>
</evidence>